<dbReference type="Pfam" id="PF00668">
    <property type="entry name" value="Condensation"/>
    <property type="match status" value="7"/>
</dbReference>
<dbReference type="InterPro" id="IPR023213">
    <property type="entry name" value="CAT-like_dom_sf"/>
</dbReference>
<dbReference type="EMBL" id="JACHJQ010000001">
    <property type="protein sequence ID" value="MBB4904196.1"/>
    <property type="molecule type" value="Genomic_DNA"/>
</dbReference>
<gene>
    <name evidence="5" type="ORF">FHR82_000406</name>
</gene>
<dbReference type="Pfam" id="PF00501">
    <property type="entry name" value="AMP-binding"/>
    <property type="match status" value="4"/>
</dbReference>
<dbReference type="Gene3D" id="3.30.559.30">
    <property type="entry name" value="Nonribosomal peptide synthetase, condensation domain"/>
    <property type="match status" value="7"/>
</dbReference>
<dbReference type="GO" id="GO:0043041">
    <property type="term" value="P:amino acid activation for nonribosomal peptide biosynthetic process"/>
    <property type="evidence" value="ECO:0007669"/>
    <property type="project" value="TreeGrafter"/>
</dbReference>
<dbReference type="PANTHER" id="PTHR45527">
    <property type="entry name" value="NONRIBOSOMAL PEPTIDE SYNTHETASE"/>
    <property type="match status" value="1"/>
</dbReference>
<dbReference type="PROSITE" id="PS00455">
    <property type="entry name" value="AMP_BINDING"/>
    <property type="match status" value="4"/>
</dbReference>
<dbReference type="Proteomes" id="UP000520767">
    <property type="component" value="Unassembled WGS sequence"/>
</dbReference>
<dbReference type="NCBIfam" id="NF003417">
    <property type="entry name" value="PRK04813.1"/>
    <property type="match status" value="4"/>
</dbReference>
<dbReference type="GO" id="GO:0031177">
    <property type="term" value="F:phosphopantetheine binding"/>
    <property type="evidence" value="ECO:0007669"/>
    <property type="project" value="InterPro"/>
</dbReference>
<feature type="domain" description="Carrier" evidence="4">
    <location>
        <begin position="2267"/>
        <end position="2341"/>
    </location>
</feature>
<comment type="caution">
    <text evidence="5">The sequence shown here is derived from an EMBL/GenBank/DDBJ whole genome shotgun (WGS) entry which is preliminary data.</text>
</comment>
<dbReference type="Pfam" id="PF00550">
    <property type="entry name" value="PP-binding"/>
    <property type="match status" value="4"/>
</dbReference>
<keyword evidence="2" id="KW-0596">Phosphopantetheine</keyword>
<dbReference type="InterPro" id="IPR025110">
    <property type="entry name" value="AMP-bd_C"/>
</dbReference>
<dbReference type="CDD" id="cd19543">
    <property type="entry name" value="DCL_NRPS"/>
    <property type="match status" value="1"/>
</dbReference>
<dbReference type="FunFam" id="3.40.50.12780:FF:000012">
    <property type="entry name" value="Non-ribosomal peptide synthetase"/>
    <property type="match status" value="2"/>
</dbReference>
<dbReference type="InterPro" id="IPR009081">
    <property type="entry name" value="PP-bd_ACP"/>
</dbReference>
<dbReference type="SUPFAM" id="SSF56801">
    <property type="entry name" value="Acetyl-CoA synthetase-like"/>
    <property type="match status" value="4"/>
</dbReference>
<dbReference type="GO" id="GO:0008610">
    <property type="term" value="P:lipid biosynthetic process"/>
    <property type="evidence" value="ECO:0007669"/>
    <property type="project" value="UniProtKB-ARBA"/>
</dbReference>
<evidence type="ECO:0000256" key="2">
    <source>
        <dbReference type="ARBA" id="ARBA00022450"/>
    </source>
</evidence>
<dbReference type="RefSeq" id="WP_184808477.1">
    <property type="nucleotide sequence ID" value="NZ_JACHJQ010000001.1"/>
</dbReference>
<feature type="domain" description="Carrier" evidence="4">
    <location>
        <begin position="4705"/>
        <end position="4780"/>
    </location>
</feature>
<keyword evidence="3" id="KW-0597">Phosphoprotein</keyword>
<evidence type="ECO:0000256" key="1">
    <source>
        <dbReference type="ARBA" id="ARBA00001957"/>
    </source>
</evidence>
<protein>
    <submittedName>
        <fullName evidence="5">Amino acid adenylation domain-containing protein/non-ribosomal peptide synthase protein (TIGR01720 family)</fullName>
    </submittedName>
</protein>
<dbReference type="Gene3D" id="3.40.50.980">
    <property type="match status" value="6"/>
</dbReference>
<dbReference type="GO" id="GO:0072330">
    <property type="term" value="P:monocarboxylic acid biosynthetic process"/>
    <property type="evidence" value="ECO:0007669"/>
    <property type="project" value="UniProtKB-ARBA"/>
</dbReference>
<evidence type="ECO:0000259" key="4">
    <source>
        <dbReference type="PROSITE" id="PS50075"/>
    </source>
</evidence>
<dbReference type="InterPro" id="IPR036736">
    <property type="entry name" value="ACP-like_sf"/>
</dbReference>
<dbReference type="InterPro" id="IPR010071">
    <property type="entry name" value="AA_adenyl_dom"/>
</dbReference>
<dbReference type="SUPFAM" id="SSF47336">
    <property type="entry name" value="ACP-like"/>
    <property type="match status" value="4"/>
</dbReference>
<dbReference type="InterPro" id="IPR020845">
    <property type="entry name" value="AMP-binding_CS"/>
</dbReference>
<dbReference type="InterPro" id="IPR001242">
    <property type="entry name" value="Condensation_dom"/>
</dbReference>
<dbReference type="GO" id="GO:0003824">
    <property type="term" value="F:catalytic activity"/>
    <property type="evidence" value="ECO:0007669"/>
    <property type="project" value="InterPro"/>
</dbReference>
<dbReference type="FunFam" id="1.10.1200.10:FF:000016">
    <property type="entry name" value="Non-ribosomal peptide synthase"/>
    <property type="match status" value="1"/>
</dbReference>
<dbReference type="InterPro" id="IPR020806">
    <property type="entry name" value="PKS_PP-bd"/>
</dbReference>
<organism evidence="5 6">
    <name type="scientific">Actinophytocola algeriensis</name>
    <dbReference type="NCBI Taxonomy" id="1768010"/>
    <lineage>
        <taxon>Bacteria</taxon>
        <taxon>Bacillati</taxon>
        <taxon>Actinomycetota</taxon>
        <taxon>Actinomycetes</taxon>
        <taxon>Pseudonocardiales</taxon>
        <taxon>Pseudonocardiaceae</taxon>
    </lineage>
</organism>
<reference evidence="5 6" key="1">
    <citation type="submission" date="2020-08" db="EMBL/GenBank/DDBJ databases">
        <title>Genomic Encyclopedia of Type Strains, Phase III (KMG-III): the genomes of soil and plant-associated and newly described type strains.</title>
        <authorList>
            <person name="Whitman W."/>
        </authorList>
    </citation>
    <scope>NUCLEOTIDE SEQUENCE [LARGE SCALE GENOMIC DNA]</scope>
    <source>
        <strain evidence="5 6">CECT 8960</strain>
    </source>
</reference>
<dbReference type="Gene3D" id="3.40.50.12780">
    <property type="entry name" value="N-terminal domain of ligase-like"/>
    <property type="match status" value="1"/>
</dbReference>
<dbReference type="PROSITE" id="PS50075">
    <property type="entry name" value="CARRIER"/>
    <property type="match status" value="4"/>
</dbReference>
<dbReference type="InterPro" id="IPR042099">
    <property type="entry name" value="ANL_N_sf"/>
</dbReference>
<dbReference type="InterPro" id="IPR045851">
    <property type="entry name" value="AMP-bd_C_sf"/>
</dbReference>
<dbReference type="FunFam" id="2.30.38.10:FF:000001">
    <property type="entry name" value="Non-ribosomal peptide synthetase PvdI"/>
    <property type="match status" value="3"/>
</dbReference>
<evidence type="ECO:0000313" key="6">
    <source>
        <dbReference type="Proteomes" id="UP000520767"/>
    </source>
</evidence>
<dbReference type="CDD" id="cd05930">
    <property type="entry name" value="A_NRPS"/>
    <property type="match status" value="3"/>
</dbReference>
<dbReference type="CDD" id="cd19540">
    <property type="entry name" value="LCL_NRPS-like"/>
    <property type="match status" value="1"/>
</dbReference>
<dbReference type="Gene3D" id="3.30.300.30">
    <property type="match status" value="4"/>
</dbReference>
<dbReference type="InterPro" id="IPR000873">
    <property type="entry name" value="AMP-dep_synth/lig_dom"/>
</dbReference>
<dbReference type="Gene3D" id="2.30.38.10">
    <property type="entry name" value="Luciferase, Domain 3"/>
    <property type="match status" value="3"/>
</dbReference>
<accession>A0A7W7PZT6</accession>
<proteinExistence type="predicted"/>
<dbReference type="Gene3D" id="1.10.1200.10">
    <property type="entry name" value="ACP-like"/>
    <property type="match status" value="3"/>
</dbReference>
<feature type="domain" description="Carrier" evidence="4">
    <location>
        <begin position="922"/>
        <end position="996"/>
    </location>
</feature>
<dbReference type="Gene3D" id="3.40.50.1820">
    <property type="entry name" value="alpha/beta hydrolase"/>
    <property type="match status" value="1"/>
</dbReference>
<dbReference type="GO" id="GO:0005737">
    <property type="term" value="C:cytoplasm"/>
    <property type="evidence" value="ECO:0007669"/>
    <property type="project" value="TreeGrafter"/>
</dbReference>
<dbReference type="Gene3D" id="3.30.559.10">
    <property type="entry name" value="Chloramphenicol acetyltransferase-like domain"/>
    <property type="match status" value="7"/>
</dbReference>
<dbReference type="FunFam" id="3.40.50.980:FF:000001">
    <property type="entry name" value="Non-ribosomal peptide synthetase"/>
    <property type="match status" value="3"/>
</dbReference>
<dbReference type="InterPro" id="IPR029058">
    <property type="entry name" value="AB_hydrolase_fold"/>
</dbReference>
<evidence type="ECO:0000313" key="5">
    <source>
        <dbReference type="EMBL" id="MBB4904196.1"/>
    </source>
</evidence>
<dbReference type="Pfam" id="PF13193">
    <property type="entry name" value="AMP-binding_C"/>
    <property type="match status" value="4"/>
</dbReference>
<feature type="domain" description="Carrier" evidence="4">
    <location>
        <begin position="3679"/>
        <end position="3754"/>
    </location>
</feature>
<dbReference type="SUPFAM" id="SSF52777">
    <property type="entry name" value="CoA-dependent acyltransferases"/>
    <property type="match status" value="14"/>
</dbReference>
<dbReference type="FunFam" id="1.10.1200.10:FF:000005">
    <property type="entry name" value="Nonribosomal peptide synthetase 1"/>
    <property type="match status" value="3"/>
</dbReference>
<name>A0A7W7PZT6_9PSEU</name>
<dbReference type="PROSITE" id="PS00012">
    <property type="entry name" value="PHOSPHOPANTETHEINE"/>
    <property type="match status" value="4"/>
</dbReference>
<evidence type="ECO:0000256" key="3">
    <source>
        <dbReference type="ARBA" id="ARBA00022553"/>
    </source>
</evidence>
<dbReference type="InterPro" id="IPR006162">
    <property type="entry name" value="Ppantetheine_attach_site"/>
</dbReference>
<sequence length="5113" mass="553574">MGTGLPLTGAQAGVWYAQQAEPDGTDFNVAFVVDLRGASDVPRLVAAIEQTLAEAEALHVRFSTVDGVPRQTVVPAPVSVPVLDFPSEDAAREWMLADRARPMDLTTGPLCHHAVLRLADDHVWWYQRYHHTVIDGWGSSLLVRRVAARYAGAAPDTADWSLARLVDDETAYREGPAHEADRAHWLARFADAPVPVRLLDRPATPAERLVRREFKLDAAPLRAAAALAGTKPSRLLVAAAFGYAHRVSGERDLVLGLPVAGRAAWDVPGMTSNILPMRVAADPHAPVSALLAAVADEVVDTVRHGRFRAEELARELGLEDGVDGLVGPTVNVLSFMRDVDFGSAHAEFRAVWPGPVHDLAITVLENADGESFLFCVEGDAAVCGDAELATHERGLLAVLDALVSTPDTPLRSIPLSPLPLDFGTDPRAADEVTWPGAFERQVALAPDAVALVCEDVTLTYAELNAAANRLARLLITRGVGREDVVGVALPRSADLVVALLAVMKTGAAYLPLDMDHPLDRLAYMLADSSARLVVTTADAELPPCERVLPTDLSGLDASDVDVEIPLDGAAYVIYTSGSTGKPKGVVVSHDGIGSLIATAVDRIGVTADSRVAQFASVGFDVTVWDLCMSLGTGARVVVVPEHRRVAGPELTDYLHDNGVTHMILPPSLVAALPPECTLPDGAVLVVGTEAVPAELVARWSPTLRVVVAYGLTEATVNSTLWLAKPGWNGPVPIGGPDPNTRLYVLDPVLSPVGVGVTGELYVGGRGLARGYLGKPGMTASRFVADPFGEPGDRMYRTGDRVRWTAEGNLEFLGRTDNQVKIRGHRIEPGEIESVLLRQPDVAQAAVLLRHDHRKAPRLVAYLSGVDLDTVVVRAAVADELPEHLVPSVIITIDGPLPLTPNGKLDTKALPEPDWAGLAGAAAPTTETERTLAAVFADVLRLPEVGVRDSFFALGGDSIVAIQLVSRARAAGLALTPRDVFRHRTVEALAAVATPTTTRVTDVGTGVVPATPIVRWLSEVDGPIDAYHQSAVLPLPSTVDAVAVVQRLLDHHDLLRARLTSGWTLDVPPAGAVEAVVDEVGADASVDVRERLAATRLAPREGRMVRAVRFPDRLLLVVHHLVVDEVSWRIIAEDVARLAAGEDPVPVATSFRRWATALAEVDRSAELPFWEQQLDGPDPLIGTRPPGPQDTAATARTHTITLPPHVTAPLLSRVPAAFHGSADDVLLTGLAVAVGLWRDADSVLVELAGHGREEHVVPGADLSRTVGCFTSAFPVRLDPGTGDLATAVRRVKEQLRAVPDNGIGYGLLRLPAGRPQILFRHPGRGAAPALPSAHALAIDVHTDAGSFTATLSWPEGVLSEDEVPALAELWAEALTRLSELDGGGHTPSDFPLVPLTQSEVDELGVLDDVLPVSPLQAGLYFHERFESVDNDVYAVQQLIELHERVDPAAMRRAAQDVLDRHAPLRAAFHQLTDGRLLQVIRDGVAVPWRESDEDPRAVAEAERSVRFDLATAPMLRVALVRGRWLVLTMHHIATDGWSAPILVQELLARYRGEQLPPVPPLRNYHEWLSAQDRPASLAAWRAVLDGAEPTMLAAAGGPPRQERLELELSQDEMTARARELGVTLGTWLQTAWAVVLGRLTSREDVVFGTTVSGRSPDLPGIESMIGLFANTLPVRVRWRPDESLASVARRTQAEQSELSAHHHAGLADLQKGTGTLFDTLLVFENIPLDPLPDLASWEHLGVGHYPLAVIVVPGDRLRIQLEFDAARITNVAAIGARLLAALQADPARPIAELSLVDEEPLAGPALPVADVTLADAFARQAAATPDAVAVIDGDARLTYAELDTWTRQVAGGIEPRTVVAVEISRSAEQVVGLLGVLRAGAVYLPVDPGYPAERRRFLRADSGARTVLTAADIHAARTRPAPTTHALPGPAYLIYTSGSTGRPKGVLVTHAALVTLLTWLQRTFPLDDRDRVLHHISPSFDPSLAEVFWPLTHGATLVVADDHRDAEALVRVIREHRVTTLVSVAPILNALLASDVDGLRSLRRAFSGGEAMTGDLAARWREATGTDLYNVYGPTEATVLVTSWLAEETTGPVPIGRPVAGTTAYVLDRYLKPAITGELYLSGPQLALGYLHRPGTTAERFVANPYAPGERMYRTGDLVRRDGDVLTYLGRTDHQVKIRGNRVELGEIEARLREHGEAAVIVDSDGPGTRLLAYVVTDDPASVHTALKRALPPAMVPDQVIALDALPRTPNGKLDRDRLPRHERTTRQAGTNVEQTLCDIFATVLKLDRVGPDEDFFTLGGDSILSITVSSHARKAGLDLSPKNVFEHRTPAALAAVAAPAESTQDTDGVGTVPLLPIVHHLRDRGGPIDRFTLSMAVRTPDGATEEQLTRTLQAVVDHHDGLRQKLTRHAPDVWSLETLPSVTVRLTRDVDEIDLDPESGRMLRFVWQEADNRLLIVAHHLVVDGVSWRILFADLASAWEGEPLDPVRTSLRRFARHVAEQAHEPHRLAELPHWTETLAPGAELKPGARPGRVRDLRAHVVDLPAPAAIGTDLLLGALRMAVTRWRGEADLLVDVERHGREGALDLSRTVGWFTSLQPVRVPAADTPAEQLRLVRAALATAPDNGLGYGILRYLNPQTAPLLAQLPPAQVLLNYFGRFPSARTEDWLPTPDAPTSLPDPDMGMSHVLELNAVCAETPDGPRLRATWTWTHDLTEDDVHAIAAYWEEALTALSAPSDEVWPLSPLQEGLYFHATYDTSDLDVYTAQSALDFDRRIDLDRLRAACRTLLARNASLRAGFTGDGQVIAVAPELPITVHEVATRDEAAELTAADRAVRFDLTRPPLCRMQVFRFPDGTDRLVTMHHLILWDGWSQSRFLEQLLSLYERGGDDRGLPKPGSYRDYLDWLAAQDKDAAKQAWRDALAGLAEPTLVGRADTAMRPAIPRRHQDEVDRSRLLAAAREAGVTLNALLNAAWALVLAGATGRGDVVFGTTVAGRPTEVPDVESTLGLFLNTVPVRVALDPHETVAQLVRRIQDQRTALMPHEYLGLGELQQESGHTRLFDTLYVLQNFIDADAFAALSDRFGVTPAGGVDATHYPLTLVITPGERLLVKLEYRPDVFDDDTARVFLDRFTTLLDRLADDPHAPVGRLDLLLPGEHDTLAAEWSANEHPVPDDTIADLLAQRAGTQPDEPALVFGEETLTYAELDGRVNQLARHLLARGAMPETVVALALPRSTEMVVALFAVLRTGAAYLPLDLDHPVDRLRMMVEDTEPVCLLSMSTVDSTLSAGAVLLDDPEIRAELDTTPDDEITDAERPLFAHGLPGRLERPAYVIYTSGSTGKPKGVVTPYRGLTNMQLNHRAEIFDPTVSAAGRRLRIAHTVSFAFDMSWEELLWLVEGHEVHVCDEELRRDAEALVAYCERHRIDVVNVTPTYAQLLFEEGLLDGHVPPLVLLGGEAVSDAVWTRLRDTDGTYGYNLYGPTEYTINTLGASTVDSPTPVVGKPIWNTRGYVLDARLRPVPPGTPGELYIAGIGLARGYHARSGLTAERFVADPFGAPGDRMYRTGDLVRRREDGNLDFLGRTDDQVKIRGYRVELGEIEAALTDHPAVTQAAVIAVDHGATKRLLAYVVGSPDLRDHLKQRLPDYMVPAAITAVDHLPLTVNGKLDVKALPQPDLVTASHRAPNTPAEEALCALFADILGVPTVGAGDNFFELGGHSLLATRLVSRARSALDVDLSIRDLFEAPTVAELAARVAGAAGATRPPLRPVERPDELPLSHAQQRLWVIQQLEGTSSAYNFPLVFRLRGPLDLAAWTAAFSDVVARHEALRTVFGERDGRPFQRVLADVTPPVEVVEYTDEVVREAVDRPFDLAAELPLRVTIARVSDVEHVIVVLLHHITTDEWSDRPFLRDLTTAYEARRHGHAPDWAPLPVQYADYTLWQRELLDGVADDQLGYWQRALDGAPQELELPTDRGRPARPSFRGAEEVLTVPAETADALRELSARTGASMFMLLHAAVAALLHRMGAGTDIPLGAPIAGRVDDALDDLVGFFVNTLVLRTSVTGSTTFGSLVEQVRETDLAAFSHADVPFESVVERVNPARSVARNPLFQVMVGYHTGTDWLDLPDLVVEPVPFRMTTAKFDLVFSFAEYMGTGRLDCRLEYATDLFDAETVALLGERLTTLLAAVTADPSARLDSVDLLTDDERRQVVEGFNATDREVPALTMPELFARCVAEKPDADAVVDERVTWTYAQLDTRSNQLARLLLAHGIGEGDVVALAVPRSAEMVAAVLAVVKLGAAYLPLDLSHPADRLAYMLDDASARLVLATESVSGKVPESEVVLLDAPDVVPADGSPLDTVPFGLDTTAYVIYTSGSTGRPKGVLVPHDGIASLAATAIDRMGLKTDSRVLQYASVGFDVAVFELTMAVCVGGTLVIAPDEVRTAGRELTDFLAAQRITHLILPPSLVSALPEGCELPAGATILVGTETVPPDLIARFAGRLNVLAAYGLTEATVNSTLWPAAPDWPGSVPIGVPDPNTRVYVLDETLRPVPPGVVGELYVTGRGLARGYLNRASLTSERFVACPFGPAGTRMYRTGDRARWRRDGNLDFFGRVDDQVKIRGFRIELGEIEAVLAGHAAVRQAAVVTDNGRLVGYVVPRADVPDLRAHAALFLPEHMVPSAIVALDGPLPLTPNGKLDRKALPPVDWTALIGDDRPTTAVEQRLASVFAEVLDLPGVGVHDNFFALGGHSMVAMRLVGRVRAVFGVDVTIRDIFDAPTVVALAAVLGDATAARPPLVGRGLSGVTAPVQAQWRDRPGADHVFTVRWPSHDALRAALADVVARHEPLRGPGFHAEWTEVLTLRMSYAAVDEWSVVPLFRDLHTAYQARLTGGEPSWTPLPVTYSDYAAWSAELLSPVRDRQLAFWQDRLSDVDWTTKSTDPAADLVPFTLPPELHAAIDALATRTGTSMFMVLQAALAAVLGGEVPIGTLVAGRDHEQLTDLVGCFFNTVVLRTRARESFEATLAEIRENNLDALDNQNLPYSELADRAPAVMLIHHEQASLATTDIEAVPTGTSASELTLAFYEPPAGHPVHCYLHYRTATHDRSAVESMAARLLEILEEHTR</sequence>
<dbReference type="SMART" id="SM00823">
    <property type="entry name" value="PKS_PP"/>
    <property type="match status" value="4"/>
</dbReference>
<comment type="cofactor">
    <cofactor evidence="1">
        <name>pantetheine 4'-phosphate</name>
        <dbReference type="ChEBI" id="CHEBI:47942"/>
    </cofactor>
</comment>
<dbReference type="NCBIfam" id="TIGR01733">
    <property type="entry name" value="AA-adenyl-dom"/>
    <property type="match status" value="4"/>
</dbReference>
<keyword evidence="6" id="KW-1185">Reference proteome</keyword>
<dbReference type="PANTHER" id="PTHR45527:SF1">
    <property type="entry name" value="FATTY ACID SYNTHASE"/>
    <property type="match status" value="1"/>
</dbReference>
<dbReference type="GO" id="GO:0044550">
    <property type="term" value="P:secondary metabolite biosynthetic process"/>
    <property type="evidence" value="ECO:0007669"/>
    <property type="project" value="TreeGrafter"/>
</dbReference>